<evidence type="ECO:0000259" key="1">
    <source>
        <dbReference type="Pfam" id="PF04965"/>
    </source>
</evidence>
<evidence type="ECO:0000313" key="3">
    <source>
        <dbReference type="Proteomes" id="UP001597380"/>
    </source>
</evidence>
<keyword evidence="3" id="KW-1185">Reference proteome</keyword>
<protein>
    <submittedName>
        <fullName evidence="2">GPW/gp25 family protein</fullName>
    </submittedName>
</protein>
<dbReference type="SUPFAM" id="SSF160719">
    <property type="entry name" value="gpW/gp25-like"/>
    <property type="match status" value="1"/>
</dbReference>
<evidence type="ECO:0000313" key="2">
    <source>
        <dbReference type="EMBL" id="MFD2096853.1"/>
    </source>
</evidence>
<dbReference type="Gene3D" id="3.10.450.40">
    <property type="match status" value="1"/>
</dbReference>
<dbReference type="Proteomes" id="UP001597380">
    <property type="component" value="Unassembled WGS sequence"/>
</dbReference>
<sequence>MSEKSFWGRGWQFPPSFNNDNGQVAMAEGEREIEDSLRILLGTTQGERFMAPGYGLNLESQLFESLNTTAKTLLTDKIKRTLLVYEPRINLLSIKLDDSALNEGKLLVLLDYEIRASNSRFNLVYPYYLHDGSEVSPTV</sequence>
<dbReference type="EMBL" id="JBHUHT010000013">
    <property type="protein sequence ID" value="MFD2096853.1"/>
    <property type="molecule type" value="Genomic_DNA"/>
</dbReference>
<accession>A0ABW4XRF6</accession>
<proteinExistence type="predicted"/>
<dbReference type="RefSeq" id="WP_345339558.1">
    <property type="nucleotide sequence ID" value="NZ_BAABLI010000009.1"/>
</dbReference>
<comment type="caution">
    <text evidence="2">The sequence shown here is derived from an EMBL/GenBank/DDBJ whole genome shotgun (WGS) entry which is preliminary data.</text>
</comment>
<reference evidence="3" key="1">
    <citation type="journal article" date="2019" name="Int. J. Syst. Evol. Microbiol.">
        <title>The Global Catalogue of Microorganisms (GCM) 10K type strain sequencing project: providing services to taxonomists for standard genome sequencing and annotation.</title>
        <authorList>
            <consortium name="The Broad Institute Genomics Platform"/>
            <consortium name="The Broad Institute Genome Sequencing Center for Infectious Disease"/>
            <person name="Wu L."/>
            <person name="Ma J."/>
        </authorList>
    </citation>
    <scope>NUCLEOTIDE SEQUENCE [LARGE SCALE GENOMIC DNA]</scope>
    <source>
        <strain evidence="3">CGMCC 1.10992</strain>
    </source>
</reference>
<feature type="domain" description="IraD/Gp25-like" evidence="1">
    <location>
        <begin position="28"/>
        <end position="118"/>
    </location>
</feature>
<gene>
    <name evidence="2" type="ORF">ACFSJ3_12720</name>
</gene>
<organism evidence="2 3">
    <name type="scientific">Corallincola platygyrae</name>
    <dbReference type="NCBI Taxonomy" id="1193278"/>
    <lineage>
        <taxon>Bacteria</taxon>
        <taxon>Pseudomonadati</taxon>
        <taxon>Pseudomonadota</taxon>
        <taxon>Gammaproteobacteria</taxon>
        <taxon>Alteromonadales</taxon>
        <taxon>Psychromonadaceae</taxon>
        <taxon>Corallincola</taxon>
    </lineage>
</organism>
<dbReference type="InterPro" id="IPR007048">
    <property type="entry name" value="IraD/Gp25-like"/>
</dbReference>
<dbReference type="Pfam" id="PF04965">
    <property type="entry name" value="GPW_gp25"/>
    <property type="match status" value="1"/>
</dbReference>
<name>A0ABW4XRF6_9GAMM</name>